<dbReference type="Proteomes" id="UP000029482">
    <property type="component" value="Chromosome"/>
</dbReference>
<gene>
    <name evidence="1" type="ORF">SGLAU_14875</name>
</gene>
<reference evidence="2" key="1">
    <citation type="journal article" date="2015" name="J. Biotechnol.">
        <title>Complete genome sequence of the actinobacterium Streptomyces glaucescens GLA.O (DSM 40922) consisting of a linear chromosome and one linear plasmid.</title>
        <authorList>
            <person name="Ortseifen V."/>
            <person name="Winkler A."/>
            <person name="Albersmeier A."/>
            <person name="Wendler S."/>
            <person name="Puhler A."/>
            <person name="Kalinowski J."/>
            <person name="Ruckert C."/>
        </authorList>
    </citation>
    <scope>NUCLEOTIDE SEQUENCE [LARGE SCALE GENOMIC DNA]</scope>
    <source>
        <strain evidence="2">DSM 40922 / GLA O</strain>
    </source>
</reference>
<keyword evidence="2" id="KW-1185">Reference proteome</keyword>
<organism evidence="1 2">
    <name type="scientific">Streptomyces glaucescens</name>
    <dbReference type="NCBI Taxonomy" id="1907"/>
    <lineage>
        <taxon>Bacteria</taxon>
        <taxon>Bacillati</taxon>
        <taxon>Actinomycetota</taxon>
        <taxon>Actinomycetes</taxon>
        <taxon>Kitasatosporales</taxon>
        <taxon>Streptomycetaceae</taxon>
        <taxon>Streptomyces</taxon>
    </lineage>
</organism>
<protein>
    <recommendedName>
        <fullName evidence="3">DUF559 domain-containing protein</fullName>
    </recommendedName>
</protein>
<evidence type="ECO:0008006" key="3">
    <source>
        <dbReference type="Google" id="ProtNLM"/>
    </source>
</evidence>
<dbReference type="eggNOG" id="COG5340">
    <property type="taxonomic scope" value="Bacteria"/>
</dbReference>
<evidence type="ECO:0000313" key="1">
    <source>
        <dbReference type="EMBL" id="AIR98958.1"/>
    </source>
</evidence>
<sequence length="310" mass="34676">MERTALRELAEGGLLLTSRALAAGWPRRSLTRALRSEGWARLRHGVWVEPGRDADPVCRLRSMQLSEPRLVVSHWSAADLWLMDTLIRAEERPVEFIDPGLTLRRKSTGVRVHRMRLAPSEVVWRQGFRATSPLRTVTDLLRAGPRDHAVAAVDSALGYRRVGRTRRAPLTSLQAVAVALDGSPVGTGTVRACEWLRLCDPRAGSPAESIARLRMYDAGLRPESQAELITPAGRRVVLDFLFRAEGLAVEIEGYAYHGTRDSHRRDVARFNQIAQCPAVRLLLRFTAEDVFHRPEYMLGEIRAALGLGQR</sequence>
<name>A0A089X713_STRGA</name>
<evidence type="ECO:0000313" key="2">
    <source>
        <dbReference type="Proteomes" id="UP000029482"/>
    </source>
</evidence>
<dbReference type="STRING" id="1907.SGLAU_14875"/>
<dbReference type="KEGG" id="sgu:SGLAU_14875"/>
<dbReference type="EMBL" id="CP009438">
    <property type="protein sequence ID" value="AIR98958.1"/>
    <property type="molecule type" value="Genomic_DNA"/>
</dbReference>
<accession>A0A089X713</accession>
<dbReference type="RefSeq" id="WP_043501780.1">
    <property type="nucleotide sequence ID" value="NZ_CP009438.1"/>
</dbReference>
<dbReference type="HOGENOM" id="CLU_061171_0_0_11"/>
<dbReference type="AlphaFoldDB" id="A0A089X713"/>
<dbReference type="OrthoDB" id="4310518at2"/>
<proteinExistence type="predicted"/>